<sequence length="283" mass="32674">MDSASVLTSEMYQRIVKDMMLSESVKTNLRILTEKYPQVNSMSLRSIITKQVQKFMKFNHGKLTTPEAIEHYHQRYNNDVQNGKEPGVLLAIAKDVGLPPALLARCILEKHYAPKELSRNQITQYMKDTSLIENIDLSLEVYLCLLDDDVYGTFSEVYNKSIGLEYEVKLQRQLESIGVTYIPEENMRSRGYDKTPDFKLDIPITVDGKVINWIESKALFGDEDTHAGYLRDQLWSYWNRFGSGLVIYWMGHVNNLERLHQGCVILVRSEMPTSIIHMQPNCL</sequence>
<dbReference type="PANTHER" id="PTHR31661">
    <property type="entry name" value="SIMILAR TO CDNA SEQUENCE BC052040"/>
    <property type="match status" value="1"/>
</dbReference>
<name>A0A9N6ZG35_9CRUS</name>
<evidence type="ECO:0000256" key="3">
    <source>
        <dbReference type="ARBA" id="ARBA00022490"/>
    </source>
</evidence>
<proteinExistence type="predicted"/>
<dbReference type="GO" id="GO:0005737">
    <property type="term" value="C:cytoplasm"/>
    <property type="evidence" value="ECO:0007669"/>
    <property type="project" value="UniProtKB-SubCell"/>
</dbReference>
<gene>
    <name evidence="6" type="primary">EOG090X0A0V</name>
</gene>
<evidence type="ECO:0000256" key="4">
    <source>
        <dbReference type="ARBA" id="ARBA00023242"/>
    </source>
</evidence>
<dbReference type="AlphaFoldDB" id="A0A9N6ZG35"/>
<organism evidence="6">
    <name type="scientific">Lynceus sp. MCZ IZ 141354</name>
    <dbReference type="NCBI Taxonomy" id="1930659"/>
    <lineage>
        <taxon>Eukaryota</taxon>
        <taxon>Metazoa</taxon>
        <taxon>Ecdysozoa</taxon>
        <taxon>Arthropoda</taxon>
        <taxon>Crustacea</taxon>
        <taxon>Branchiopoda</taxon>
        <taxon>Diplostraca</taxon>
        <taxon>Laevicaudata</taxon>
        <taxon>Lynceidae</taxon>
        <taxon>Lynceus</taxon>
    </lineage>
</organism>
<evidence type="ECO:0000313" key="6">
    <source>
        <dbReference type="EMBL" id="CAG4645681.1"/>
    </source>
</evidence>
<dbReference type="InterPro" id="IPR029404">
    <property type="entry name" value="CDIN1"/>
</dbReference>
<dbReference type="Pfam" id="PF14811">
    <property type="entry name" value="TPD"/>
    <property type="match status" value="1"/>
</dbReference>
<protein>
    <recommendedName>
        <fullName evidence="5">CDAN1-interacting nuclease 1</fullName>
    </recommendedName>
</protein>
<accession>A0A9N6ZG35</accession>
<comment type="subcellular location">
    <subcellularLocation>
        <location evidence="2">Cytoplasm</location>
    </subcellularLocation>
    <subcellularLocation>
        <location evidence="1">Nucleus</location>
    </subcellularLocation>
</comment>
<keyword evidence="3" id="KW-0963">Cytoplasm</keyword>
<evidence type="ECO:0000256" key="1">
    <source>
        <dbReference type="ARBA" id="ARBA00004123"/>
    </source>
</evidence>
<dbReference type="PANTHER" id="PTHR31661:SF1">
    <property type="entry name" value="CDAN1-INTERACTING NUCLEASE 1"/>
    <property type="match status" value="1"/>
</dbReference>
<evidence type="ECO:0000256" key="2">
    <source>
        <dbReference type="ARBA" id="ARBA00004496"/>
    </source>
</evidence>
<dbReference type="GO" id="GO:0005634">
    <property type="term" value="C:nucleus"/>
    <property type="evidence" value="ECO:0007669"/>
    <property type="project" value="UniProtKB-SubCell"/>
</dbReference>
<reference evidence="6" key="1">
    <citation type="submission" date="2021-04" db="EMBL/GenBank/DDBJ databases">
        <authorList>
            <person name="Cornetti L."/>
        </authorList>
    </citation>
    <scope>NUCLEOTIDE SEQUENCE</scope>
</reference>
<dbReference type="EMBL" id="OC989026">
    <property type="protein sequence ID" value="CAG4645681.1"/>
    <property type="molecule type" value="Genomic_DNA"/>
</dbReference>
<keyword evidence="4" id="KW-0539">Nucleus</keyword>
<evidence type="ECO:0000256" key="5">
    <source>
        <dbReference type="ARBA" id="ARBA00023480"/>
    </source>
</evidence>